<evidence type="ECO:0000313" key="3">
    <source>
        <dbReference type="Proteomes" id="UP000184499"/>
    </source>
</evidence>
<organism evidence="2 3">
    <name type="scientific">Aspergillus brasiliensis (strain CBS 101740 / IMI 381727 / IBT 21946)</name>
    <dbReference type="NCBI Taxonomy" id="767769"/>
    <lineage>
        <taxon>Eukaryota</taxon>
        <taxon>Fungi</taxon>
        <taxon>Dikarya</taxon>
        <taxon>Ascomycota</taxon>
        <taxon>Pezizomycotina</taxon>
        <taxon>Eurotiomycetes</taxon>
        <taxon>Eurotiomycetidae</taxon>
        <taxon>Eurotiales</taxon>
        <taxon>Aspergillaceae</taxon>
        <taxon>Aspergillus</taxon>
        <taxon>Aspergillus subgen. Circumdati</taxon>
    </lineage>
</organism>
<name>A0A1L9UEZ4_ASPBC</name>
<proteinExistence type="predicted"/>
<keyword evidence="1" id="KW-1133">Transmembrane helix</keyword>
<protein>
    <submittedName>
        <fullName evidence="2">Uncharacterized protein</fullName>
    </submittedName>
</protein>
<dbReference type="RefSeq" id="XP_067477466.1">
    <property type="nucleotide sequence ID" value="XM_067625428.1"/>
</dbReference>
<dbReference type="EMBL" id="KV878687">
    <property type="protein sequence ID" value="OJJ70218.1"/>
    <property type="molecule type" value="Genomic_DNA"/>
</dbReference>
<evidence type="ECO:0000313" key="2">
    <source>
        <dbReference type="EMBL" id="OJJ70218.1"/>
    </source>
</evidence>
<evidence type="ECO:0000256" key="1">
    <source>
        <dbReference type="SAM" id="Phobius"/>
    </source>
</evidence>
<sequence>MVVGLYLCSCVAVKTCIVLVLVTSARIMPVRHLLDKSEPPSALDRNVAIQWSCTGYPG</sequence>
<keyword evidence="3" id="KW-1185">Reference proteome</keyword>
<keyword evidence="1" id="KW-0472">Membrane</keyword>
<reference evidence="3" key="1">
    <citation type="journal article" date="2017" name="Genome Biol.">
        <title>Comparative genomics reveals high biological diversity and specific adaptations in the industrially and medically important fungal genus Aspergillus.</title>
        <authorList>
            <person name="de Vries R.P."/>
            <person name="Riley R."/>
            <person name="Wiebenga A."/>
            <person name="Aguilar-Osorio G."/>
            <person name="Amillis S."/>
            <person name="Uchima C.A."/>
            <person name="Anderluh G."/>
            <person name="Asadollahi M."/>
            <person name="Askin M."/>
            <person name="Barry K."/>
            <person name="Battaglia E."/>
            <person name="Bayram O."/>
            <person name="Benocci T."/>
            <person name="Braus-Stromeyer S.A."/>
            <person name="Caldana C."/>
            <person name="Canovas D."/>
            <person name="Cerqueira G.C."/>
            <person name="Chen F."/>
            <person name="Chen W."/>
            <person name="Choi C."/>
            <person name="Clum A."/>
            <person name="Dos Santos R.A."/>
            <person name="Damasio A.R."/>
            <person name="Diallinas G."/>
            <person name="Emri T."/>
            <person name="Fekete E."/>
            <person name="Flipphi M."/>
            <person name="Freyberg S."/>
            <person name="Gallo A."/>
            <person name="Gournas C."/>
            <person name="Habgood R."/>
            <person name="Hainaut M."/>
            <person name="Harispe M.L."/>
            <person name="Henrissat B."/>
            <person name="Hilden K.S."/>
            <person name="Hope R."/>
            <person name="Hossain A."/>
            <person name="Karabika E."/>
            <person name="Karaffa L."/>
            <person name="Karanyi Z."/>
            <person name="Krasevec N."/>
            <person name="Kuo A."/>
            <person name="Kusch H."/>
            <person name="LaButti K."/>
            <person name="Lagendijk E.L."/>
            <person name="Lapidus A."/>
            <person name="Levasseur A."/>
            <person name="Lindquist E."/>
            <person name="Lipzen A."/>
            <person name="Logrieco A.F."/>
            <person name="MacCabe A."/>
            <person name="Maekelae M.R."/>
            <person name="Malavazi I."/>
            <person name="Melin P."/>
            <person name="Meyer V."/>
            <person name="Mielnichuk N."/>
            <person name="Miskei M."/>
            <person name="Molnar A.P."/>
            <person name="Mule G."/>
            <person name="Ngan C.Y."/>
            <person name="Orejas M."/>
            <person name="Orosz E."/>
            <person name="Ouedraogo J.P."/>
            <person name="Overkamp K.M."/>
            <person name="Park H.-S."/>
            <person name="Perrone G."/>
            <person name="Piumi F."/>
            <person name="Punt P.J."/>
            <person name="Ram A.F."/>
            <person name="Ramon A."/>
            <person name="Rauscher S."/>
            <person name="Record E."/>
            <person name="Riano-Pachon D.M."/>
            <person name="Robert V."/>
            <person name="Roehrig J."/>
            <person name="Ruller R."/>
            <person name="Salamov A."/>
            <person name="Salih N.S."/>
            <person name="Samson R.A."/>
            <person name="Sandor E."/>
            <person name="Sanguinetti M."/>
            <person name="Schuetze T."/>
            <person name="Sepcic K."/>
            <person name="Shelest E."/>
            <person name="Sherlock G."/>
            <person name="Sophianopoulou V."/>
            <person name="Squina F.M."/>
            <person name="Sun H."/>
            <person name="Susca A."/>
            <person name="Todd R.B."/>
            <person name="Tsang A."/>
            <person name="Unkles S.E."/>
            <person name="van de Wiele N."/>
            <person name="van Rossen-Uffink D."/>
            <person name="Oliveira J.V."/>
            <person name="Vesth T.C."/>
            <person name="Visser J."/>
            <person name="Yu J.-H."/>
            <person name="Zhou M."/>
            <person name="Andersen M.R."/>
            <person name="Archer D.B."/>
            <person name="Baker S.E."/>
            <person name="Benoit I."/>
            <person name="Brakhage A.A."/>
            <person name="Braus G.H."/>
            <person name="Fischer R."/>
            <person name="Frisvad J.C."/>
            <person name="Goldman G.H."/>
            <person name="Houbraken J."/>
            <person name="Oakley B."/>
            <person name="Pocsi I."/>
            <person name="Scazzocchio C."/>
            <person name="Seiboth B."/>
            <person name="vanKuyk P.A."/>
            <person name="Wortman J."/>
            <person name="Dyer P.S."/>
            <person name="Grigoriev I.V."/>
        </authorList>
    </citation>
    <scope>NUCLEOTIDE SEQUENCE [LARGE SCALE GENOMIC DNA]</scope>
    <source>
        <strain evidence="3">CBS 101740 / IMI 381727 / IBT 21946</strain>
    </source>
</reference>
<accession>A0A1L9UEZ4</accession>
<keyword evidence="1" id="KW-0812">Transmembrane</keyword>
<gene>
    <name evidence="2" type="ORF">ASPBRDRAFT_45514</name>
</gene>
<dbReference type="VEuPathDB" id="FungiDB:ASPBRDRAFT_45514"/>
<dbReference type="AlphaFoldDB" id="A0A1L9UEZ4"/>
<dbReference type="GeneID" id="93577916"/>
<feature type="transmembrane region" description="Helical" evidence="1">
    <location>
        <begin position="6"/>
        <end position="27"/>
    </location>
</feature>
<dbReference type="Proteomes" id="UP000184499">
    <property type="component" value="Unassembled WGS sequence"/>
</dbReference>